<dbReference type="Proteomes" id="UP000192223">
    <property type="component" value="Unplaced"/>
</dbReference>
<evidence type="ECO:0000256" key="2">
    <source>
        <dbReference type="ARBA" id="ARBA00022622"/>
    </source>
</evidence>
<dbReference type="GeneID" id="108743501"/>
<dbReference type="InParanoid" id="A0A1W4XP76"/>
<name>A0A1W4XP76_AGRPL</name>
<sequence length="163" mass="18253">MTTLNIYCVAAILAVLAFVENGESLRCWSCSSDTGNLCADYFNSTQFSRLSSFYSNNQNYQNYPVLQTCETQGSTYPYNQNGRAVCMKKKQTNYGRTSYIRQCHFLQPGEQVGKCAQETTPRDVTIDFCELCDVDGCNGATSIKTTMFWIALLPLMGALMLTK</sequence>
<accession>A0A1W4XP76</accession>
<dbReference type="PANTHER" id="PTHR33562:SF30">
    <property type="entry name" value="LD40063P"/>
    <property type="match status" value="1"/>
</dbReference>
<dbReference type="InterPro" id="IPR031424">
    <property type="entry name" value="QVR-like"/>
</dbReference>
<keyword evidence="5" id="KW-1133">Transmembrane helix</keyword>
<keyword evidence="6" id="KW-0472">Membrane</keyword>
<proteinExistence type="predicted"/>
<evidence type="ECO:0000313" key="10">
    <source>
        <dbReference type="Proteomes" id="UP000192223"/>
    </source>
</evidence>
<dbReference type="CDD" id="cd23593">
    <property type="entry name" value="TFP_LU_ECD_Twit"/>
    <property type="match status" value="1"/>
</dbReference>
<dbReference type="InterPro" id="IPR050975">
    <property type="entry name" value="Sleep_regulator"/>
</dbReference>
<keyword evidence="3" id="KW-0812">Transmembrane</keyword>
<gene>
    <name evidence="11" type="primary">LOC108743501</name>
</gene>
<evidence type="ECO:0000256" key="6">
    <source>
        <dbReference type="ARBA" id="ARBA00023136"/>
    </source>
</evidence>
<feature type="chain" id="PRO_5010744669" evidence="9">
    <location>
        <begin position="25"/>
        <end position="163"/>
    </location>
</feature>
<evidence type="ECO:0000256" key="8">
    <source>
        <dbReference type="ARBA" id="ARBA00023288"/>
    </source>
</evidence>
<organism evidence="10 11">
    <name type="scientific">Agrilus planipennis</name>
    <name type="common">Emerald ash borer</name>
    <name type="synonym">Agrilus marcopoli</name>
    <dbReference type="NCBI Taxonomy" id="224129"/>
    <lineage>
        <taxon>Eukaryota</taxon>
        <taxon>Metazoa</taxon>
        <taxon>Ecdysozoa</taxon>
        <taxon>Arthropoda</taxon>
        <taxon>Hexapoda</taxon>
        <taxon>Insecta</taxon>
        <taxon>Pterygota</taxon>
        <taxon>Neoptera</taxon>
        <taxon>Endopterygota</taxon>
        <taxon>Coleoptera</taxon>
        <taxon>Polyphaga</taxon>
        <taxon>Elateriformia</taxon>
        <taxon>Buprestoidea</taxon>
        <taxon>Buprestidae</taxon>
        <taxon>Agrilinae</taxon>
        <taxon>Agrilus</taxon>
    </lineage>
</organism>
<keyword evidence="8" id="KW-0449">Lipoprotein</keyword>
<keyword evidence="2" id="KW-0336">GPI-anchor</keyword>
<protein>
    <submittedName>
        <fullName evidence="11">Uncharacterized protein LOC108743501</fullName>
    </submittedName>
</protein>
<dbReference type="KEGG" id="apln:108743501"/>
<comment type="subcellular location">
    <subcellularLocation>
        <location evidence="1">Membrane</location>
        <topology evidence="1">Lipid-anchor</topology>
        <topology evidence="1">GPI-anchor</topology>
    </subcellularLocation>
</comment>
<keyword evidence="4 9" id="KW-0732">Signal</keyword>
<dbReference type="Pfam" id="PF17064">
    <property type="entry name" value="QVR"/>
    <property type="match status" value="1"/>
</dbReference>
<evidence type="ECO:0000256" key="9">
    <source>
        <dbReference type="SAM" id="SignalP"/>
    </source>
</evidence>
<dbReference type="AlphaFoldDB" id="A0A1W4XP76"/>
<dbReference type="OrthoDB" id="75169at2759"/>
<keyword evidence="7" id="KW-0325">Glycoprotein</keyword>
<feature type="signal peptide" evidence="9">
    <location>
        <begin position="1"/>
        <end position="24"/>
    </location>
</feature>
<reference evidence="11" key="1">
    <citation type="submission" date="2025-08" db="UniProtKB">
        <authorList>
            <consortium name="RefSeq"/>
        </authorList>
    </citation>
    <scope>IDENTIFICATION</scope>
    <source>
        <tissue evidence="11">Entire body</tissue>
    </source>
</reference>
<evidence type="ECO:0000256" key="1">
    <source>
        <dbReference type="ARBA" id="ARBA00004589"/>
    </source>
</evidence>
<dbReference type="GO" id="GO:0098552">
    <property type="term" value="C:side of membrane"/>
    <property type="evidence" value="ECO:0007669"/>
    <property type="project" value="UniProtKB-KW"/>
</dbReference>
<evidence type="ECO:0000256" key="5">
    <source>
        <dbReference type="ARBA" id="ARBA00022989"/>
    </source>
</evidence>
<evidence type="ECO:0000256" key="3">
    <source>
        <dbReference type="ARBA" id="ARBA00022692"/>
    </source>
</evidence>
<evidence type="ECO:0000313" key="11">
    <source>
        <dbReference type="RefSeq" id="XP_018334577.1"/>
    </source>
</evidence>
<evidence type="ECO:0000256" key="7">
    <source>
        <dbReference type="ARBA" id="ARBA00023180"/>
    </source>
</evidence>
<keyword evidence="10" id="KW-1185">Reference proteome</keyword>
<evidence type="ECO:0000256" key="4">
    <source>
        <dbReference type="ARBA" id="ARBA00022729"/>
    </source>
</evidence>
<dbReference type="PANTHER" id="PTHR33562">
    <property type="entry name" value="ATILLA, ISOFORM B-RELATED-RELATED"/>
    <property type="match status" value="1"/>
</dbReference>
<dbReference type="GO" id="GO:0032222">
    <property type="term" value="P:regulation of synaptic transmission, cholinergic"/>
    <property type="evidence" value="ECO:0007669"/>
    <property type="project" value="InterPro"/>
</dbReference>
<dbReference type="RefSeq" id="XP_018334577.1">
    <property type="nucleotide sequence ID" value="XM_018479075.2"/>
</dbReference>
<dbReference type="GO" id="GO:0030431">
    <property type="term" value="P:sleep"/>
    <property type="evidence" value="ECO:0007669"/>
    <property type="project" value="InterPro"/>
</dbReference>